<feature type="transmembrane region" description="Helical" evidence="5">
    <location>
        <begin position="99"/>
        <end position="119"/>
    </location>
</feature>
<feature type="transmembrane region" description="Helical" evidence="5">
    <location>
        <begin position="75"/>
        <end position="93"/>
    </location>
</feature>
<keyword evidence="2 5" id="KW-0812">Transmembrane</keyword>
<dbReference type="KEGG" id="oni:Osc7112_2229"/>
<evidence type="ECO:0000313" key="8">
    <source>
        <dbReference type="Proteomes" id="UP000010478"/>
    </source>
</evidence>
<accession>K9VFG4</accession>
<sequence length="499" mass="55866">MNIKNRLKLAAKLTAENLKSRIQKHPDPRLQIPWNFAQVGMLIFPLIPILGALGLFLGLAGTCKQKFLQISRSPLNRGFAILSVLLVITAVFAHNRIEAFLGLCNFLPFFILFATFSSLIKTPAQLRQLSWTIVISSIPVIILGLGQQFLGWSGIDQLQPIFGWVLAPQGNPPGRMASVFMYANILACYLTIAFILAMGLWMEEVSCQLSVGSCQLAVVSRHHLPMPNAQFPRPNYRFLFLSCAAIVQALALIFTNSRNAWGMAVLAVLAFAFYAGYKKLLAAVLSVASTIFLSAFGPEPLRQSLRRIVPAFFWARLTDEMFPNRPTATLRKTQWEFAWSMTQQRPWTGWGLRNFTPLYQAQMQEWLGHPHSLILMLTAETGIPATLFLFGLVGWVLARGVLLLANWPLFSADIKHEQIATQEVGENALAIDRNSNFDITNQVFCQELRAADRLIFFSYLLAFAACTLFNTVDVTLFDFRVNTTSWLLLAAICGVSQRE</sequence>
<reference evidence="7 8" key="1">
    <citation type="submission" date="2012-05" db="EMBL/GenBank/DDBJ databases">
        <title>Finished chromosome of genome of Oscillatoria sp. PCC 7112.</title>
        <authorList>
            <consortium name="US DOE Joint Genome Institute"/>
            <person name="Gugger M."/>
            <person name="Coursin T."/>
            <person name="Rippka R."/>
            <person name="Tandeau De Marsac N."/>
            <person name="Huntemann M."/>
            <person name="Wei C.-L."/>
            <person name="Han J."/>
            <person name="Detter J.C."/>
            <person name="Han C."/>
            <person name="Tapia R."/>
            <person name="Davenport K."/>
            <person name="Daligault H."/>
            <person name="Erkkila T."/>
            <person name="Gu W."/>
            <person name="Munk A.C.C."/>
            <person name="Teshima H."/>
            <person name="Xu Y."/>
            <person name="Chain P."/>
            <person name="Chen A."/>
            <person name="Krypides N."/>
            <person name="Mavromatis K."/>
            <person name="Markowitz V."/>
            <person name="Szeto E."/>
            <person name="Ivanova N."/>
            <person name="Mikhailova N."/>
            <person name="Ovchinnikova G."/>
            <person name="Pagani I."/>
            <person name="Pati A."/>
            <person name="Goodwin L."/>
            <person name="Peters L."/>
            <person name="Pitluck S."/>
            <person name="Woyke T."/>
            <person name="Kerfeld C."/>
        </authorList>
    </citation>
    <scope>NUCLEOTIDE SEQUENCE [LARGE SCALE GENOMIC DNA]</scope>
    <source>
        <strain evidence="7 8">PCC 7112</strain>
    </source>
</reference>
<evidence type="ECO:0000256" key="1">
    <source>
        <dbReference type="ARBA" id="ARBA00004141"/>
    </source>
</evidence>
<dbReference type="Pfam" id="PF04932">
    <property type="entry name" value="Wzy_C"/>
    <property type="match status" value="1"/>
</dbReference>
<feature type="transmembrane region" description="Helical" evidence="5">
    <location>
        <begin position="260"/>
        <end position="275"/>
    </location>
</feature>
<feature type="domain" description="O-antigen ligase-related" evidence="6">
    <location>
        <begin position="244"/>
        <end position="390"/>
    </location>
</feature>
<keyword evidence="8" id="KW-1185">Reference proteome</keyword>
<dbReference type="Proteomes" id="UP000010478">
    <property type="component" value="Chromosome"/>
</dbReference>
<keyword evidence="4 5" id="KW-0472">Membrane</keyword>
<dbReference type="RefSeq" id="WP_015175988.1">
    <property type="nucleotide sequence ID" value="NC_019729.1"/>
</dbReference>
<dbReference type="EMBL" id="CP003614">
    <property type="protein sequence ID" value="AFZ06686.1"/>
    <property type="molecule type" value="Genomic_DNA"/>
</dbReference>
<feature type="transmembrane region" description="Helical" evidence="5">
    <location>
        <begin position="373"/>
        <end position="398"/>
    </location>
</feature>
<dbReference type="eggNOG" id="COG3307">
    <property type="taxonomic scope" value="Bacteria"/>
</dbReference>
<gene>
    <name evidence="7" type="ORF">Osc7112_2229</name>
</gene>
<evidence type="ECO:0000313" key="7">
    <source>
        <dbReference type="EMBL" id="AFZ06686.1"/>
    </source>
</evidence>
<feature type="transmembrane region" description="Helical" evidence="5">
    <location>
        <begin position="179"/>
        <end position="201"/>
    </location>
</feature>
<dbReference type="InterPro" id="IPR007016">
    <property type="entry name" value="O-antigen_ligase-rel_domated"/>
</dbReference>
<evidence type="ECO:0000256" key="3">
    <source>
        <dbReference type="ARBA" id="ARBA00022989"/>
    </source>
</evidence>
<evidence type="ECO:0000259" key="6">
    <source>
        <dbReference type="Pfam" id="PF04932"/>
    </source>
</evidence>
<dbReference type="HOGENOM" id="CLU_052475_0_0_3"/>
<evidence type="ECO:0000256" key="4">
    <source>
        <dbReference type="ARBA" id="ARBA00023136"/>
    </source>
</evidence>
<feature type="transmembrane region" description="Helical" evidence="5">
    <location>
        <begin position="236"/>
        <end position="254"/>
    </location>
</feature>
<evidence type="ECO:0000256" key="2">
    <source>
        <dbReference type="ARBA" id="ARBA00022692"/>
    </source>
</evidence>
<name>K9VFG4_9CYAN</name>
<feature type="transmembrane region" description="Helical" evidence="5">
    <location>
        <begin position="454"/>
        <end position="472"/>
    </location>
</feature>
<dbReference type="GO" id="GO:0016020">
    <property type="term" value="C:membrane"/>
    <property type="evidence" value="ECO:0007669"/>
    <property type="project" value="UniProtKB-SubCell"/>
</dbReference>
<proteinExistence type="predicted"/>
<dbReference type="PANTHER" id="PTHR37422:SF13">
    <property type="entry name" value="LIPOPOLYSACCHARIDE BIOSYNTHESIS PROTEIN PA4999-RELATED"/>
    <property type="match status" value="1"/>
</dbReference>
<feature type="transmembrane region" description="Helical" evidence="5">
    <location>
        <begin position="131"/>
        <end position="150"/>
    </location>
</feature>
<dbReference type="InterPro" id="IPR051533">
    <property type="entry name" value="WaaL-like"/>
</dbReference>
<evidence type="ECO:0000256" key="5">
    <source>
        <dbReference type="SAM" id="Phobius"/>
    </source>
</evidence>
<dbReference type="PANTHER" id="PTHR37422">
    <property type="entry name" value="TEICHURONIC ACID BIOSYNTHESIS PROTEIN TUAE"/>
    <property type="match status" value="1"/>
</dbReference>
<dbReference type="OrthoDB" id="547142at2"/>
<protein>
    <submittedName>
        <fullName evidence="7">O-antigen polymerase</fullName>
    </submittedName>
</protein>
<dbReference type="AlphaFoldDB" id="K9VFG4"/>
<feature type="transmembrane region" description="Helical" evidence="5">
    <location>
        <begin position="36"/>
        <end position="63"/>
    </location>
</feature>
<comment type="subcellular location">
    <subcellularLocation>
        <location evidence="1">Membrane</location>
        <topology evidence="1">Multi-pass membrane protein</topology>
    </subcellularLocation>
</comment>
<feature type="transmembrane region" description="Helical" evidence="5">
    <location>
        <begin position="280"/>
        <end position="297"/>
    </location>
</feature>
<organism evidence="7 8">
    <name type="scientific">Phormidium nigroviride PCC 7112</name>
    <dbReference type="NCBI Taxonomy" id="179408"/>
    <lineage>
        <taxon>Bacteria</taxon>
        <taxon>Bacillati</taxon>
        <taxon>Cyanobacteriota</taxon>
        <taxon>Cyanophyceae</taxon>
        <taxon>Oscillatoriophycideae</taxon>
        <taxon>Oscillatoriales</taxon>
        <taxon>Oscillatoriaceae</taxon>
        <taxon>Phormidium</taxon>
    </lineage>
</organism>
<dbReference type="STRING" id="179408.Osc7112_2229"/>
<keyword evidence="3 5" id="KW-1133">Transmembrane helix</keyword>